<reference evidence="1" key="1">
    <citation type="submission" date="2014-07" db="EMBL/GenBank/DDBJ databases">
        <authorList>
            <person name="Martin A.A"/>
            <person name="De Silva N."/>
        </authorList>
    </citation>
    <scope>NUCLEOTIDE SEQUENCE</scope>
</reference>
<evidence type="ECO:0000313" key="1">
    <source>
        <dbReference type="Proteomes" id="UP000035680"/>
    </source>
</evidence>
<name>A0A0K0FGK6_STRVS</name>
<keyword evidence="1" id="KW-1185">Reference proteome</keyword>
<evidence type="ECO:0000313" key="2">
    <source>
        <dbReference type="WBParaSite" id="SVE_0801000.1"/>
    </source>
</evidence>
<sequence>MLIYKLVLKPLANKNDRVHNLPEVTKIAALFKSEDGEVPNYNVLLCNKTEKLKTLSHFSSLKDSATYLLFFKQKLLNGKRKKLIKILSFNPLHHRGLLFQQFVVDPYTAIKRNRLNYVIRLNKELKQRNNKQIEDLLKDYLIGDKDNKEAPKKVKELNFLAVTLVQEDSCI</sequence>
<dbReference type="PANTHER" id="PTHR45786">
    <property type="entry name" value="DNA BINDING PROTEIN-LIKE"/>
    <property type="match status" value="1"/>
</dbReference>
<dbReference type="Proteomes" id="UP000035680">
    <property type="component" value="Unassembled WGS sequence"/>
</dbReference>
<protein>
    <submittedName>
        <fullName evidence="2">Uncharacterized protein</fullName>
    </submittedName>
</protein>
<dbReference type="WBParaSite" id="SVE_0801000.1">
    <property type="protein sequence ID" value="SVE_0801000.1"/>
    <property type="gene ID" value="SVE_0801000"/>
</dbReference>
<reference evidence="2" key="2">
    <citation type="submission" date="2015-08" db="UniProtKB">
        <authorList>
            <consortium name="WormBaseParasite"/>
        </authorList>
    </citation>
    <scope>IDENTIFICATION</scope>
</reference>
<organism evidence="1 2">
    <name type="scientific">Strongyloides venezuelensis</name>
    <name type="common">Threadworm</name>
    <dbReference type="NCBI Taxonomy" id="75913"/>
    <lineage>
        <taxon>Eukaryota</taxon>
        <taxon>Metazoa</taxon>
        <taxon>Ecdysozoa</taxon>
        <taxon>Nematoda</taxon>
        <taxon>Chromadorea</taxon>
        <taxon>Rhabditida</taxon>
        <taxon>Tylenchina</taxon>
        <taxon>Panagrolaimomorpha</taxon>
        <taxon>Strongyloidoidea</taxon>
        <taxon>Strongyloididae</taxon>
        <taxon>Strongyloides</taxon>
    </lineage>
</organism>
<dbReference type="AlphaFoldDB" id="A0A0K0FGK6"/>
<dbReference type="STRING" id="75913.A0A0K0FGK6"/>
<dbReference type="PANTHER" id="PTHR45786:SF74">
    <property type="entry name" value="ATP-DEPENDENT DNA HELICASE"/>
    <property type="match status" value="1"/>
</dbReference>
<proteinExistence type="predicted"/>
<accession>A0A0K0FGK6</accession>